<dbReference type="EMBL" id="JACCJC010000066">
    <property type="protein sequence ID" value="KAF6230620.1"/>
    <property type="molecule type" value="Genomic_DNA"/>
</dbReference>
<dbReference type="RefSeq" id="XP_037160088.1">
    <property type="nucleotide sequence ID" value="XM_037313039.1"/>
</dbReference>
<gene>
    <name evidence="1" type="ORF">HO173_011157</name>
</gene>
<evidence type="ECO:0000313" key="2">
    <source>
        <dbReference type="Proteomes" id="UP000578531"/>
    </source>
</evidence>
<sequence>MVFTGFNKTYSLYLAPTAGGTSVPFPYLGYVGINFGLNTDGFSEVFPGGGHLYRNDSQILVSDFPDMANQGTWYEVCQTLIPWHEAAGLQDQVFWLSNKGPAGGTPNCTISDFFP</sequence>
<keyword evidence="2" id="KW-1185">Reference proteome</keyword>
<accession>A0A8H6FL95</accession>
<dbReference type="AlphaFoldDB" id="A0A8H6FL95"/>
<dbReference type="GeneID" id="59292801"/>
<evidence type="ECO:0000313" key="1">
    <source>
        <dbReference type="EMBL" id="KAF6230620.1"/>
    </source>
</evidence>
<protein>
    <submittedName>
        <fullName evidence="1">Uncharacterized protein</fullName>
    </submittedName>
</protein>
<organism evidence="1 2">
    <name type="scientific">Letharia columbiana</name>
    <dbReference type="NCBI Taxonomy" id="112416"/>
    <lineage>
        <taxon>Eukaryota</taxon>
        <taxon>Fungi</taxon>
        <taxon>Dikarya</taxon>
        <taxon>Ascomycota</taxon>
        <taxon>Pezizomycotina</taxon>
        <taxon>Lecanoromycetes</taxon>
        <taxon>OSLEUM clade</taxon>
        <taxon>Lecanoromycetidae</taxon>
        <taxon>Lecanorales</taxon>
        <taxon>Lecanorineae</taxon>
        <taxon>Parmeliaceae</taxon>
        <taxon>Letharia</taxon>
    </lineage>
</organism>
<dbReference type="Proteomes" id="UP000578531">
    <property type="component" value="Unassembled WGS sequence"/>
</dbReference>
<proteinExistence type="predicted"/>
<name>A0A8H6FL95_9LECA</name>
<reference evidence="1 2" key="1">
    <citation type="journal article" date="2020" name="Genomics">
        <title>Complete, high-quality genomes from long-read metagenomic sequencing of two wolf lichen thalli reveals enigmatic genome architecture.</title>
        <authorList>
            <person name="McKenzie S.K."/>
            <person name="Walston R.F."/>
            <person name="Allen J.L."/>
        </authorList>
    </citation>
    <scope>NUCLEOTIDE SEQUENCE [LARGE SCALE GENOMIC DNA]</scope>
    <source>
        <strain evidence="1">WasteWater2</strain>
    </source>
</reference>
<comment type="caution">
    <text evidence="1">The sequence shown here is derived from an EMBL/GenBank/DDBJ whole genome shotgun (WGS) entry which is preliminary data.</text>
</comment>